<accession>A0A2U8GQE0</accession>
<dbReference type="NCBIfam" id="TIGR01428">
    <property type="entry name" value="HAD_type_II"/>
    <property type="match status" value="1"/>
</dbReference>
<dbReference type="NCBIfam" id="TIGR01493">
    <property type="entry name" value="HAD-SF-IA-v2"/>
    <property type="match status" value="1"/>
</dbReference>
<sequence>MHQVKALIFDVFGTLVDWRTSIARETRKALSPLGIDTDWLAFADAWRNEYQPAMEEVRSGHIPFCKLDRLHRRNLDIVLERAGLDRVDEAVRRELNLAWHRLDAWPDVSPGLHRLKARFRLAPCSNGNISLMVDLARRNDFPWDAILGAELARDYKPKPVVYLAAAGAFDLEPGETMMVAAHTSDLAAAAAAGLRTAFIARPDECGPGMGETAAGTTVDVSCASLLELAAALET</sequence>
<evidence type="ECO:0000256" key="1">
    <source>
        <dbReference type="ARBA" id="ARBA00022801"/>
    </source>
</evidence>
<evidence type="ECO:0000313" key="3">
    <source>
        <dbReference type="Proteomes" id="UP000244930"/>
    </source>
</evidence>
<name>A0A2U8GQE0_9RHOO</name>
<evidence type="ECO:0000313" key="2">
    <source>
        <dbReference type="EMBL" id="AWI75734.1"/>
    </source>
</evidence>
<dbReference type="InterPro" id="IPR023214">
    <property type="entry name" value="HAD_sf"/>
</dbReference>
<dbReference type="InterPro" id="IPR036412">
    <property type="entry name" value="HAD-like_sf"/>
</dbReference>
<dbReference type="Proteomes" id="UP000244930">
    <property type="component" value="Chromosome"/>
</dbReference>
<dbReference type="PANTHER" id="PTHR43316">
    <property type="entry name" value="HYDROLASE, HALOACID DELAHOGENASE-RELATED"/>
    <property type="match status" value="1"/>
</dbReference>
<keyword evidence="3" id="KW-1185">Reference proteome</keyword>
<dbReference type="PRINTS" id="PR00413">
    <property type="entry name" value="HADHALOGNASE"/>
</dbReference>
<dbReference type="InterPro" id="IPR006328">
    <property type="entry name" value="2-HAD"/>
</dbReference>
<dbReference type="Pfam" id="PF00702">
    <property type="entry name" value="Hydrolase"/>
    <property type="match status" value="1"/>
</dbReference>
<dbReference type="SFLD" id="SFLDG01129">
    <property type="entry name" value="C1.5:_HAD__Beta-PGM__Phosphata"/>
    <property type="match status" value="1"/>
</dbReference>
<protein>
    <submittedName>
        <fullName evidence="2">Haloacid dehalogenase, type II</fullName>
    </submittedName>
</protein>
<dbReference type="PANTHER" id="PTHR43316:SF3">
    <property type="entry name" value="HALOACID DEHALOGENASE, TYPE II (AFU_ORTHOLOGUE AFUA_2G07750)-RELATED"/>
    <property type="match status" value="1"/>
</dbReference>
<dbReference type="SFLD" id="SFLDS00003">
    <property type="entry name" value="Haloacid_Dehalogenase"/>
    <property type="match status" value="1"/>
</dbReference>
<dbReference type="InterPro" id="IPR006439">
    <property type="entry name" value="HAD-SF_hydro_IA"/>
</dbReference>
<dbReference type="Gene3D" id="3.40.50.1000">
    <property type="entry name" value="HAD superfamily/HAD-like"/>
    <property type="match status" value="1"/>
</dbReference>
<dbReference type="GO" id="GO:0019120">
    <property type="term" value="F:hydrolase activity, acting on acid halide bonds, in C-halide compounds"/>
    <property type="evidence" value="ECO:0007669"/>
    <property type="project" value="InterPro"/>
</dbReference>
<keyword evidence="1" id="KW-0378">Hydrolase</keyword>
<proteinExistence type="predicted"/>
<dbReference type="EMBL" id="CP022187">
    <property type="protein sequence ID" value="AWI75734.1"/>
    <property type="molecule type" value="Genomic_DNA"/>
</dbReference>
<dbReference type="RefSeq" id="WP_108949439.1">
    <property type="nucleotide sequence ID" value="NZ_CP022187.1"/>
</dbReference>
<dbReference type="InterPro" id="IPR051540">
    <property type="entry name" value="S-2-haloacid_dehalogenase"/>
</dbReference>
<gene>
    <name evidence="2" type="ORF">CEW83_11345</name>
</gene>
<dbReference type="Gene3D" id="1.10.150.750">
    <property type="match status" value="1"/>
</dbReference>
<dbReference type="SUPFAM" id="SSF56784">
    <property type="entry name" value="HAD-like"/>
    <property type="match status" value="1"/>
</dbReference>
<dbReference type="AlphaFoldDB" id="A0A2U8GQE0"/>
<reference evidence="2 3" key="1">
    <citation type="submission" date="2017-06" db="EMBL/GenBank/DDBJ databases">
        <title>Azoarcus.</title>
        <authorList>
            <person name="Woo J.-H."/>
            <person name="Kim H.-S."/>
        </authorList>
    </citation>
    <scope>NUCLEOTIDE SEQUENCE [LARGE SCALE GENOMIC DNA]</scope>
    <source>
        <strain evidence="2 3">TSPY31</strain>
    </source>
</reference>
<dbReference type="KEGG" id="acom:CEW83_11345"/>
<organism evidence="2 3">
    <name type="scientific">Parazoarcus communis</name>
    <dbReference type="NCBI Taxonomy" id="41977"/>
    <lineage>
        <taxon>Bacteria</taxon>
        <taxon>Pseudomonadati</taxon>
        <taxon>Pseudomonadota</taxon>
        <taxon>Betaproteobacteria</taxon>
        <taxon>Rhodocyclales</taxon>
        <taxon>Zoogloeaceae</taxon>
        <taxon>Parazoarcus</taxon>
    </lineage>
</organism>